<reference evidence="1 3" key="1">
    <citation type="journal article" date="2017" name="Nature">
        <title>The sunflower genome provides insights into oil metabolism, flowering and Asterid evolution.</title>
        <authorList>
            <person name="Badouin H."/>
            <person name="Gouzy J."/>
            <person name="Grassa C.J."/>
            <person name="Murat F."/>
            <person name="Staton S.E."/>
            <person name="Cottret L."/>
            <person name="Lelandais-Briere C."/>
            <person name="Owens G.L."/>
            <person name="Carrere S."/>
            <person name="Mayjonade B."/>
            <person name="Legrand L."/>
            <person name="Gill N."/>
            <person name="Kane N.C."/>
            <person name="Bowers J.E."/>
            <person name="Hubner S."/>
            <person name="Bellec A."/>
            <person name="Berard A."/>
            <person name="Berges H."/>
            <person name="Blanchet N."/>
            <person name="Boniface M.C."/>
            <person name="Brunel D."/>
            <person name="Catrice O."/>
            <person name="Chaidir N."/>
            <person name="Claudel C."/>
            <person name="Donnadieu C."/>
            <person name="Faraut T."/>
            <person name="Fievet G."/>
            <person name="Helmstetter N."/>
            <person name="King M."/>
            <person name="Knapp S.J."/>
            <person name="Lai Z."/>
            <person name="Le Paslier M.C."/>
            <person name="Lippi Y."/>
            <person name="Lorenzon L."/>
            <person name="Mandel J.R."/>
            <person name="Marage G."/>
            <person name="Marchand G."/>
            <person name="Marquand E."/>
            <person name="Bret-Mestries E."/>
            <person name="Morien E."/>
            <person name="Nambeesan S."/>
            <person name="Nguyen T."/>
            <person name="Pegot-Espagnet P."/>
            <person name="Pouilly N."/>
            <person name="Raftis F."/>
            <person name="Sallet E."/>
            <person name="Schiex T."/>
            <person name="Thomas J."/>
            <person name="Vandecasteele C."/>
            <person name="Vares D."/>
            <person name="Vear F."/>
            <person name="Vautrin S."/>
            <person name="Crespi M."/>
            <person name="Mangin B."/>
            <person name="Burke J.M."/>
            <person name="Salse J."/>
            <person name="Munos S."/>
            <person name="Vincourt P."/>
            <person name="Rieseberg L.H."/>
            <person name="Langlade N.B."/>
        </authorList>
    </citation>
    <scope>NUCLEOTIDE SEQUENCE [LARGE SCALE GENOMIC DNA]</scope>
    <source>
        <strain evidence="3">cv. SF193</strain>
        <tissue evidence="1">Leaves</tissue>
    </source>
</reference>
<dbReference type="EMBL" id="CM007902">
    <property type="protein sequence ID" value="OTG00097.1"/>
    <property type="molecule type" value="Genomic_DNA"/>
</dbReference>
<dbReference type="EMBL" id="MNCJ02000328">
    <property type="protein sequence ID" value="KAF5771510.1"/>
    <property type="molecule type" value="Genomic_DNA"/>
</dbReference>
<evidence type="ECO:0000313" key="1">
    <source>
        <dbReference type="EMBL" id="KAF5771510.1"/>
    </source>
</evidence>
<proteinExistence type="predicted"/>
<dbReference type="AlphaFoldDB" id="A0A251SML5"/>
<keyword evidence="3" id="KW-1185">Reference proteome</keyword>
<reference evidence="1" key="3">
    <citation type="submission" date="2020-06" db="EMBL/GenBank/DDBJ databases">
        <title>Helianthus annuus Genome sequencing and assembly Release 2.</title>
        <authorList>
            <person name="Gouzy J."/>
            <person name="Langlade N."/>
            <person name="Munos S."/>
        </authorList>
    </citation>
    <scope>NUCLEOTIDE SEQUENCE</scope>
    <source>
        <tissue evidence="1">Leaves</tissue>
    </source>
</reference>
<evidence type="ECO:0000313" key="3">
    <source>
        <dbReference type="Proteomes" id="UP000215914"/>
    </source>
</evidence>
<gene>
    <name evidence="2" type="ORF">HannXRQ_Chr13g0387171</name>
    <name evidence="1" type="ORF">HanXRQr2_Chr13g0565771</name>
</gene>
<organism evidence="2 3">
    <name type="scientific">Helianthus annuus</name>
    <name type="common">Common sunflower</name>
    <dbReference type="NCBI Taxonomy" id="4232"/>
    <lineage>
        <taxon>Eukaryota</taxon>
        <taxon>Viridiplantae</taxon>
        <taxon>Streptophyta</taxon>
        <taxon>Embryophyta</taxon>
        <taxon>Tracheophyta</taxon>
        <taxon>Spermatophyta</taxon>
        <taxon>Magnoliopsida</taxon>
        <taxon>eudicotyledons</taxon>
        <taxon>Gunneridae</taxon>
        <taxon>Pentapetalae</taxon>
        <taxon>asterids</taxon>
        <taxon>campanulids</taxon>
        <taxon>Asterales</taxon>
        <taxon>Asteraceae</taxon>
        <taxon>Asteroideae</taxon>
        <taxon>Heliantheae alliance</taxon>
        <taxon>Heliantheae</taxon>
        <taxon>Helianthus</taxon>
    </lineage>
</organism>
<sequence>MLPPLMNSILLVVSLLLYHHFDLRCYNSLPPISKVYGTLCLLTISAVSLKSLATYYNALLHAEVFYRFQDFMVGDKEDKVIRK</sequence>
<dbReference type="InParanoid" id="A0A251SML5"/>
<evidence type="ECO:0000313" key="2">
    <source>
        <dbReference type="EMBL" id="OTG00097.1"/>
    </source>
</evidence>
<protein>
    <submittedName>
        <fullName evidence="2">Uncharacterized protein</fullName>
    </submittedName>
</protein>
<accession>A0A251SML5</accession>
<dbReference type="Gramene" id="mRNA:HanXRQr2_Chr13g0565771">
    <property type="protein sequence ID" value="mRNA:HanXRQr2_Chr13g0565771"/>
    <property type="gene ID" value="HanXRQr2_Chr13g0565771"/>
</dbReference>
<name>A0A251SML5_HELAN</name>
<reference evidence="2" key="2">
    <citation type="submission" date="2017-02" db="EMBL/GenBank/DDBJ databases">
        <title>Sunflower complete genome.</title>
        <authorList>
            <person name="Langlade N."/>
            <person name="Munos S."/>
        </authorList>
    </citation>
    <scope>NUCLEOTIDE SEQUENCE [LARGE SCALE GENOMIC DNA]</scope>
    <source>
        <tissue evidence="2">Leaves</tissue>
    </source>
</reference>
<dbReference type="Proteomes" id="UP000215914">
    <property type="component" value="Chromosome 13"/>
</dbReference>